<evidence type="ECO:0000259" key="2">
    <source>
        <dbReference type="Pfam" id="PF08327"/>
    </source>
</evidence>
<proteinExistence type="inferred from homology"/>
<dbReference type="SUPFAM" id="SSF55961">
    <property type="entry name" value="Bet v1-like"/>
    <property type="match status" value="1"/>
</dbReference>
<reference evidence="3 4" key="1">
    <citation type="submission" date="2019-03" db="EMBL/GenBank/DDBJ databases">
        <authorList>
            <person name="He R.-H."/>
        </authorList>
    </citation>
    <scope>NUCLEOTIDE SEQUENCE [LARGE SCALE GENOMIC DNA]</scope>
    <source>
        <strain evidence="4">SH 714</strain>
    </source>
</reference>
<dbReference type="Gene3D" id="3.30.530.20">
    <property type="match status" value="1"/>
</dbReference>
<dbReference type="AlphaFoldDB" id="A0A4Y8IEN1"/>
<evidence type="ECO:0000313" key="4">
    <source>
        <dbReference type="Proteomes" id="UP000297975"/>
    </source>
</evidence>
<name>A0A4Y8IEN1_9BACI</name>
<dbReference type="OrthoDB" id="9800600at2"/>
<dbReference type="RefSeq" id="WP_134341489.1">
    <property type="nucleotide sequence ID" value="NZ_SOPW01000025.1"/>
</dbReference>
<sequence>MEDQPYVYEIFIATSLERLWKALTSTEDTKKYFVTLGAHSDWKEGSIVEFRKNNGELDGKGEILESNPYGKLKYSWNDVGDELAPSIITYELEKVENEDVVKLTLTHDKLMGRAYKFWPIVLSEMKTLIESGQPIFSWSKKNSS</sequence>
<organism evidence="3 4">
    <name type="scientific">Filobacillus milosensis</name>
    <dbReference type="NCBI Taxonomy" id="94137"/>
    <lineage>
        <taxon>Bacteria</taxon>
        <taxon>Bacillati</taxon>
        <taxon>Bacillota</taxon>
        <taxon>Bacilli</taxon>
        <taxon>Bacillales</taxon>
        <taxon>Bacillaceae</taxon>
        <taxon>Filobacillus</taxon>
    </lineage>
</organism>
<dbReference type="InterPro" id="IPR023393">
    <property type="entry name" value="START-like_dom_sf"/>
</dbReference>
<dbReference type="Proteomes" id="UP000297975">
    <property type="component" value="Unassembled WGS sequence"/>
</dbReference>
<protein>
    <recommendedName>
        <fullName evidence="2">Activator of Hsp90 ATPase homologue 1/2-like C-terminal domain-containing protein</fullName>
    </recommendedName>
</protein>
<comment type="caution">
    <text evidence="3">The sequence shown here is derived from an EMBL/GenBank/DDBJ whole genome shotgun (WGS) entry which is preliminary data.</text>
</comment>
<keyword evidence="4" id="KW-1185">Reference proteome</keyword>
<dbReference type="EMBL" id="SOPW01000025">
    <property type="protein sequence ID" value="TFB13478.1"/>
    <property type="molecule type" value="Genomic_DNA"/>
</dbReference>
<evidence type="ECO:0000256" key="1">
    <source>
        <dbReference type="ARBA" id="ARBA00006817"/>
    </source>
</evidence>
<feature type="domain" description="Activator of Hsp90 ATPase homologue 1/2-like C-terminal" evidence="2">
    <location>
        <begin position="14"/>
        <end position="110"/>
    </location>
</feature>
<comment type="similarity">
    <text evidence="1">Belongs to the AHA1 family.</text>
</comment>
<gene>
    <name evidence="3" type="ORF">E3U55_16020</name>
</gene>
<dbReference type="Pfam" id="PF08327">
    <property type="entry name" value="AHSA1"/>
    <property type="match status" value="1"/>
</dbReference>
<dbReference type="InterPro" id="IPR013538">
    <property type="entry name" value="ASHA1/2-like_C"/>
</dbReference>
<accession>A0A4Y8IEN1</accession>
<evidence type="ECO:0000313" key="3">
    <source>
        <dbReference type="EMBL" id="TFB13478.1"/>
    </source>
</evidence>